<gene>
    <name evidence="3" type="ORF">BWR60_23970</name>
</gene>
<evidence type="ECO:0000313" key="3">
    <source>
        <dbReference type="EMBL" id="OWJ64588.1"/>
    </source>
</evidence>
<keyword evidence="4" id="KW-1185">Reference proteome</keyword>
<dbReference type="OrthoDB" id="9775594at2"/>
<protein>
    <recommendedName>
        <fullName evidence="2">Fe/B12 periplasmic-binding domain-containing protein</fullName>
    </recommendedName>
</protein>
<dbReference type="RefSeq" id="WP_088153670.1">
    <property type="nucleotide sequence ID" value="NZ_NHON01000054.1"/>
</dbReference>
<sequence length="358" mass="38882">MITSWHRGLSGALALLCAAWLLAQPPAPALAAETVTVTDQLNRSVTLPADVRRIVVLQHQTLDILVELGAADRIVGVLRSWPSLIPGLDKYAPELKGLPTPGDLSMVNVEELLTLKPDVVFVTNYAPAAMIDQISRAGIPVVAISLSQGEGVEAPKLNPTFADDDFAYAEGLKAGVKLIGRIVGKADRADALIDYAFTRRKQVEDRVAGIAAADRIRLYMANPDLNTYGSGKYTGVIMARSGGVNVAAGVRGATKVSMEDILAWNPQVIFVQDRYAPVADQIRQGGAWQQVDAVKSGRIYITPEYVKPWGYPLPEALALGELWMAKKLYPDRFADIDMQAEADAYYQRFYGQPYTGPN</sequence>
<accession>A0A211ZH34</accession>
<feature type="signal peptide" evidence="1">
    <location>
        <begin position="1"/>
        <end position="31"/>
    </location>
</feature>
<feature type="chain" id="PRO_5012442631" description="Fe/B12 periplasmic-binding domain-containing protein" evidence="1">
    <location>
        <begin position="32"/>
        <end position="358"/>
    </location>
</feature>
<evidence type="ECO:0000256" key="1">
    <source>
        <dbReference type="SAM" id="SignalP"/>
    </source>
</evidence>
<dbReference type="SUPFAM" id="SSF53807">
    <property type="entry name" value="Helical backbone' metal receptor"/>
    <property type="match status" value="1"/>
</dbReference>
<dbReference type="PROSITE" id="PS50983">
    <property type="entry name" value="FE_B12_PBP"/>
    <property type="match status" value="1"/>
</dbReference>
<keyword evidence="1" id="KW-0732">Signal</keyword>
<organism evidence="3 4">
    <name type="scientific">Inquilinus limosus</name>
    <dbReference type="NCBI Taxonomy" id="171674"/>
    <lineage>
        <taxon>Bacteria</taxon>
        <taxon>Pseudomonadati</taxon>
        <taxon>Pseudomonadota</taxon>
        <taxon>Alphaproteobacteria</taxon>
        <taxon>Rhodospirillales</taxon>
        <taxon>Rhodospirillaceae</taxon>
        <taxon>Inquilinus</taxon>
    </lineage>
</organism>
<dbReference type="InterPro" id="IPR050902">
    <property type="entry name" value="ABC_Transporter_SBP"/>
</dbReference>
<dbReference type="Gene3D" id="3.40.50.1980">
    <property type="entry name" value="Nitrogenase molybdenum iron protein domain"/>
    <property type="match status" value="2"/>
</dbReference>
<evidence type="ECO:0000313" key="4">
    <source>
        <dbReference type="Proteomes" id="UP000196655"/>
    </source>
</evidence>
<dbReference type="Proteomes" id="UP000196655">
    <property type="component" value="Unassembled WGS sequence"/>
</dbReference>
<evidence type="ECO:0000259" key="2">
    <source>
        <dbReference type="PROSITE" id="PS50983"/>
    </source>
</evidence>
<dbReference type="AlphaFoldDB" id="A0A211ZH34"/>
<name>A0A211ZH34_9PROT</name>
<dbReference type="PANTHER" id="PTHR30535">
    <property type="entry name" value="VITAMIN B12-BINDING PROTEIN"/>
    <property type="match status" value="1"/>
</dbReference>
<dbReference type="InterPro" id="IPR002491">
    <property type="entry name" value="ABC_transptr_periplasmic_BD"/>
</dbReference>
<dbReference type="PANTHER" id="PTHR30535:SF34">
    <property type="entry name" value="MOLYBDATE-BINDING PROTEIN MOLA"/>
    <property type="match status" value="1"/>
</dbReference>
<dbReference type="GO" id="GO:0071281">
    <property type="term" value="P:cellular response to iron ion"/>
    <property type="evidence" value="ECO:0007669"/>
    <property type="project" value="TreeGrafter"/>
</dbReference>
<comment type="caution">
    <text evidence="3">The sequence shown here is derived from an EMBL/GenBank/DDBJ whole genome shotgun (WGS) entry which is preliminary data.</text>
</comment>
<feature type="domain" description="Fe/B12 periplasmic-binding" evidence="2">
    <location>
        <begin position="53"/>
        <end position="332"/>
    </location>
</feature>
<dbReference type="EMBL" id="NHON01000054">
    <property type="protein sequence ID" value="OWJ64588.1"/>
    <property type="molecule type" value="Genomic_DNA"/>
</dbReference>
<reference evidence="4" key="1">
    <citation type="submission" date="2017-05" db="EMBL/GenBank/DDBJ databases">
        <authorList>
            <person name="Macchi M."/>
            <person name="Festa S."/>
            <person name="Coppotelli B.M."/>
            <person name="Morelli I.S."/>
        </authorList>
    </citation>
    <scope>NUCLEOTIDE SEQUENCE [LARGE SCALE GENOMIC DNA]</scope>
    <source>
        <strain evidence="4">I</strain>
    </source>
</reference>
<proteinExistence type="predicted"/>
<dbReference type="Pfam" id="PF01497">
    <property type="entry name" value="Peripla_BP_2"/>
    <property type="match status" value="1"/>
</dbReference>